<organism evidence="2 3">
    <name type="scientific">Burkholderia dolosa</name>
    <dbReference type="NCBI Taxonomy" id="152500"/>
    <lineage>
        <taxon>Bacteria</taxon>
        <taxon>Pseudomonadati</taxon>
        <taxon>Pseudomonadota</taxon>
        <taxon>Betaproteobacteria</taxon>
        <taxon>Burkholderiales</taxon>
        <taxon>Burkholderiaceae</taxon>
        <taxon>Burkholderia</taxon>
        <taxon>Burkholderia cepacia complex</taxon>
    </lineage>
</organism>
<keyword evidence="3" id="KW-1185">Reference proteome</keyword>
<dbReference type="AlphaFoldDB" id="A0A892IFJ7"/>
<reference evidence="2 3" key="1">
    <citation type="submission" date="2021-02" db="EMBL/GenBank/DDBJ databases">
        <title>FDA dAtabase for Regulatory Grade micrObial Sequences (FDA-ARGOS): Supporting development and validation of Infectious Disease Dx tests.</title>
        <authorList>
            <person name="Minogue T."/>
            <person name="Wolcott M."/>
            <person name="Wasieloski L."/>
            <person name="Aguilar W."/>
            <person name="Moore D."/>
            <person name="Jaissle J."/>
            <person name="Tallon L."/>
            <person name="Sadzewicz L."/>
            <person name="Zhao X."/>
            <person name="Boylan J."/>
            <person name="Ott S."/>
            <person name="Bowen H."/>
            <person name="Vavikolanu K."/>
            <person name="Mehta A."/>
            <person name="Aluvathingal J."/>
            <person name="Nadendla S."/>
            <person name="Yan Y."/>
            <person name="Sichtig H."/>
        </authorList>
    </citation>
    <scope>NUCLEOTIDE SEQUENCE [LARGE SCALE GENOMIC DNA]</scope>
    <source>
        <strain evidence="2 3">FDAARGOS_1272</strain>
    </source>
</reference>
<name>A0A892IFJ7_9BURK</name>
<dbReference type="GeneID" id="93129484"/>
<protein>
    <recommendedName>
        <fullName evidence="4">HvnB halovibrin</fullName>
    </recommendedName>
</protein>
<evidence type="ECO:0000256" key="1">
    <source>
        <dbReference type="SAM" id="SignalP"/>
    </source>
</evidence>
<evidence type="ECO:0000313" key="3">
    <source>
        <dbReference type="Proteomes" id="UP000625568"/>
    </source>
</evidence>
<dbReference type="EMBL" id="CP069483">
    <property type="protein sequence ID" value="QRO79600.1"/>
    <property type="molecule type" value="Genomic_DNA"/>
</dbReference>
<dbReference type="Proteomes" id="UP000625568">
    <property type="component" value="Chromosome 2"/>
</dbReference>
<evidence type="ECO:0000313" key="2">
    <source>
        <dbReference type="EMBL" id="QRO79600.1"/>
    </source>
</evidence>
<evidence type="ECO:0008006" key="4">
    <source>
        <dbReference type="Google" id="ProtNLM"/>
    </source>
</evidence>
<keyword evidence="1" id="KW-0732">Signal</keyword>
<feature type="chain" id="PRO_5034725723" description="HvnB halovibrin" evidence="1">
    <location>
        <begin position="23"/>
        <end position="310"/>
    </location>
</feature>
<dbReference type="RefSeq" id="WP_035975357.1">
    <property type="nucleotide sequence ID" value="NZ_CABVPR010000002.1"/>
</dbReference>
<feature type="signal peptide" evidence="1">
    <location>
        <begin position="1"/>
        <end position="22"/>
    </location>
</feature>
<sequence>MRKTLYRLAFVATFVWAASANAAEVLSATTAHTARDMWHQYMDTHGDCGSDTAPVFLCTGIIIRETVPGTNYYSWQPSPEDEKTGRVSFSYLRKDAKFGGFKSGGANGFTLFPVLGPYKGPEDKIKLEVLCAFPMDGWTDHRPTDHGCGPTQRFPTQSVLCQQQGIVTAEAWMNHWNAMPGGDNTRNLYQCAFDVRHGSPYGNTTGAFNQLIRAMQLLGEAEFSDHNELVINAWPVNLNPAQLPIQSFFYVAAGSESGGQALANAQKDQRDYYNVTNGGFVPIVRITPPQSINDDYDFHFRPEDQAVRIP</sequence>
<proteinExistence type="predicted"/>
<accession>A0A892IFJ7</accession>
<gene>
    <name evidence="2" type="ORF">I6K02_24010</name>
</gene>